<dbReference type="RefSeq" id="WP_377977529.1">
    <property type="nucleotide sequence ID" value="NZ_JBBKXY010000001.1"/>
</dbReference>
<organism evidence="3 4">
    <name type="scientific">Aquirufa originis</name>
    <dbReference type="NCBI Taxonomy" id="3096514"/>
    <lineage>
        <taxon>Bacteria</taxon>
        <taxon>Pseudomonadati</taxon>
        <taxon>Bacteroidota</taxon>
        <taxon>Cytophagia</taxon>
        <taxon>Cytophagales</taxon>
        <taxon>Flectobacillaceae</taxon>
        <taxon>Aquirufa</taxon>
    </lineage>
</organism>
<evidence type="ECO:0000313" key="3">
    <source>
        <dbReference type="EMBL" id="MFD3292125.1"/>
    </source>
</evidence>
<protein>
    <submittedName>
        <fullName evidence="3">Uncharacterized protein</fullName>
    </submittedName>
</protein>
<feature type="transmembrane region" description="Helical" evidence="2">
    <location>
        <begin position="32"/>
        <end position="50"/>
    </location>
</feature>
<keyword evidence="1" id="KW-0175">Coiled coil</keyword>
<keyword evidence="2" id="KW-1133">Transmembrane helix</keyword>
<sequence>MSQNKEKRAELESQAAEIQEQLTETVTEYKKVGNQLLIAGGIVAGGYLLYSMFSGSKKKGSFVSDAIKSYALAVALSYAKDLLVDYLASLEAETEATVVEESSDKA</sequence>
<evidence type="ECO:0000313" key="4">
    <source>
        <dbReference type="Proteomes" id="UP001598112"/>
    </source>
</evidence>
<proteinExistence type="predicted"/>
<evidence type="ECO:0000256" key="1">
    <source>
        <dbReference type="SAM" id="Coils"/>
    </source>
</evidence>
<keyword evidence="4" id="KW-1185">Reference proteome</keyword>
<name>A0ABW6D262_9BACT</name>
<accession>A0ABW6D262</accession>
<keyword evidence="2" id="KW-0472">Membrane</keyword>
<reference evidence="3 4" key="1">
    <citation type="submission" date="2024-03" db="EMBL/GenBank/DDBJ databases">
        <title>Aquirufa genome sequencing.</title>
        <authorList>
            <person name="Pitt A."/>
            <person name="Hahn M.W."/>
        </authorList>
    </citation>
    <scope>NUCLEOTIDE SEQUENCE [LARGE SCALE GENOMIC DNA]</scope>
    <source>
        <strain evidence="3 4">KTFRIE-69F</strain>
    </source>
</reference>
<evidence type="ECO:0000256" key="2">
    <source>
        <dbReference type="SAM" id="Phobius"/>
    </source>
</evidence>
<feature type="coiled-coil region" evidence="1">
    <location>
        <begin position="1"/>
        <end position="28"/>
    </location>
</feature>
<dbReference type="Proteomes" id="UP001598112">
    <property type="component" value="Unassembled WGS sequence"/>
</dbReference>
<dbReference type="EMBL" id="JBBKXY010000001">
    <property type="protein sequence ID" value="MFD3292125.1"/>
    <property type="molecule type" value="Genomic_DNA"/>
</dbReference>
<gene>
    <name evidence="3" type="ORF">SKC35_00355</name>
</gene>
<keyword evidence="2" id="KW-0812">Transmembrane</keyword>
<comment type="caution">
    <text evidence="3">The sequence shown here is derived from an EMBL/GenBank/DDBJ whole genome shotgun (WGS) entry which is preliminary data.</text>
</comment>